<reference evidence="2" key="1">
    <citation type="journal article" date="2019" name="Int. J. Syst. Evol. Microbiol.">
        <title>The Global Catalogue of Microorganisms (GCM) 10K type strain sequencing project: providing services to taxonomists for standard genome sequencing and annotation.</title>
        <authorList>
            <consortium name="The Broad Institute Genomics Platform"/>
            <consortium name="The Broad Institute Genome Sequencing Center for Infectious Disease"/>
            <person name="Wu L."/>
            <person name="Ma J."/>
        </authorList>
    </citation>
    <scope>NUCLEOTIDE SEQUENCE [LARGE SCALE GENOMIC DNA]</scope>
    <source>
        <strain evidence="2">CGMCC 4.1648</strain>
    </source>
</reference>
<dbReference type="RefSeq" id="WP_345689985.1">
    <property type="nucleotide sequence ID" value="NZ_BAABIT010000001.1"/>
</dbReference>
<evidence type="ECO:0000313" key="2">
    <source>
        <dbReference type="Proteomes" id="UP001595829"/>
    </source>
</evidence>
<keyword evidence="2" id="KW-1185">Reference proteome</keyword>
<sequence length="219" mass="24316">MTSDAARVVLVLPTARADYFGTAKYATAWQVRNALRVAERLCAGAGVDVFLYGNPADGRHADEGVAVRTRVEPASLAEWTAEWAVLSNDGLGFLGDARPPGRVERTFVVGGPTWFTSPLGALREVSAVVREGPGPTLVIFQIDSRIDQRGMVLGIRDTGEEAAFWQVFGRERSVDQTFWRQDGLHRGRVLPNLAVHFDAEWSHRSVARRFARWRKRTRG</sequence>
<evidence type="ECO:0000313" key="1">
    <source>
        <dbReference type="EMBL" id="MFC5026414.1"/>
    </source>
</evidence>
<organism evidence="1 2">
    <name type="scientific">Streptomyces coeruleoprunus</name>
    <dbReference type="NCBI Taxonomy" id="285563"/>
    <lineage>
        <taxon>Bacteria</taxon>
        <taxon>Bacillati</taxon>
        <taxon>Actinomycetota</taxon>
        <taxon>Actinomycetes</taxon>
        <taxon>Kitasatosporales</taxon>
        <taxon>Streptomycetaceae</taxon>
        <taxon>Streptomyces</taxon>
    </lineage>
</organism>
<dbReference type="EMBL" id="JBHSJD010000024">
    <property type="protein sequence ID" value="MFC5026414.1"/>
    <property type="molecule type" value="Genomic_DNA"/>
</dbReference>
<protein>
    <submittedName>
        <fullName evidence="1">Uncharacterized protein</fullName>
    </submittedName>
</protein>
<name>A0ABV9XPK4_9ACTN</name>
<proteinExistence type="predicted"/>
<comment type="caution">
    <text evidence="1">The sequence shown here is derived from an EMBL/GenBank/DDBJ whole genome shotgun (WGS) entry which is preliminary data.</text>
</comment>
<gene>
    <name evidence="1" type="ORF">ACFPM3_30195</name>
</gene>
<dbReference type="Proteomes" id="UP001595829">
    <property type="component" value="Unassembled WGS sequence"/>
</dbReference>
<accession>A0ABV9XPK4</accession>